<sequence length="59" mass="6534">MRDPVADPRRATFGVAIRALIAARGVDHLLTIIKNRLKRIQCQPGFLDHTGLTLDLNLA</sequence>
<name>A0ABQ4JWS0_SALAC</name>
<accession>A0ABQ4JWS0</accession>
<organism evidence="1 2">
    <name type="scientific">Salinispora arenicola</name>
    <dbReference type="NCBI Taxonomy" id="168697"/>
    <lineage>
        <taxon>Bacteria</taxon>
        <taxon>Bacillati</taxon>
        <taxon>Actinomycetota</taxon>
        <taxon>Actinomycetes</taxon>
        <taxon>Micromonosporales</taxon>
        <taxon>Micromonosporaceae</taxon>
        <taxon>Salinispora</taxon>
    </lineage>
</organism>
<evidence type="ECO:0000313" key="2">
    <source>
        <dbReference type="Proteomes" id="UP000677457"/>
    </source>
</evidence>
<evidence type="ECO:0000313" key="1">
    <source>
        <dbReference type="EMBL" id="GIM87142.1"/>
    </source>
</evidence>
<protein>
    <submittedName>
        <fullName evidence="1">Uncharacterized protein</fullName>
    </submittedName>
</protein>
<reference evidence="1 2" key="1">
    <citation type="submission" date="2021-03" db="EMBL/GenBank/DDBJ databases">
        <title>Whole genome shotgun sequence of Salinispora arenicola NBRC 105043.</title>
        <authorList>
            <person name="Komaki H."/>
            <person name="Tamura T."/>
        </authorList>
    </citation>
    <scope>NUCLEOTIDE SEQUENCE [LARGE SCALE GENOMIC DNA]</scope>
    <source>
        <strain evidence="1 2">NBRC 105043</strain>
    </source>
</reference>
<keyword evidence="2" id="KW-1185">Reference proteome</keyword>
<comment type="caution">
    <text evidence="1">The sequence shown here is derived from an EMBL/GenBank/DDBJ whole genome shotgun (WGS) entry which is preliminary data.</text>
</comment>
<dbReference type="EMBL" id="BOQM01000031">
    <property type="protein sequence ID" value="GIM87142.1"/>
    <property type="molecule type" value="Genomic_DNA"/>
</dbReference>
<dbReference type="RefSeq" id="WP_018582818.1">
    <property type="nucleotide sequence ID" value="NZ_BOQM01000031.1"/>
</dbReference>
<gene>
    <name evidence="1" type="ORF">Sar04_38780</name>
</gene>
<dbReference type="Proteomes" id="UP000677457">
    <property type="component" value="Unassembled WGS sequence"/>
</dbReference>
<dbReference type="GeneID" id="93771954"/>
<proteinExistence type="predicted"/>